<keyword evidence="2" id="KW-0238">DNA-binding</keyword>
<evidence type="ECO:0000256" key="2">
    <source>
        <dbReference type="ARBA" id="ARBA00023125"/>
    </source>
</evidence>
<accession>A0A3N0VNV5</accession>
<dbReference type="SUPFAM" id="SSF55781">
    <property type="entry name" value="GAF domain-like"/>
    <property type="match status" value="1"/>
</dbReference>
<dbReference type="InterPro" id="IPR000792">
    <property type="entry name" value="Tscrpt_reg_LuxR_C"/>
</dbReference>
<keyword evidence="1" id="KW-0805">Transcription regulation</keyword>
<keyword evidence="6" id="KW-1185">Reference proteome</keyword>
<dbReference type="InterPro" id="IPR036388">
    <property type="entry name" value="WH-like_DNA-bd_sf"/>
</dbReference>
<dbReference type="Pfam" id="PF00196">
    <property type="entry name" value="GerE"/>
    <property type="match status" value="1"/>
</dbReference>
<dbReference type="PANTHER" id="PTHR44688">
    <property type="entry name" value="DNA-BINDING TRANSCRIPTIONAL ACTIVATOR DEVR_DOSR"/>
    <property type="match status" value="1"/>
</dbReference>
<feature type="domain" description="HTH luxR-type" evidence="4">
    <location>
        <begin position="312"/>
        <end position="369"/>
    </location>
</feature>
<dbReference type="Gene3D" id="3.30.450.40">
    <property type="match status" value="1"/>
</dbReference>
<dbReference type="SUPFAM" id="SSF46894">
    <property type="entry name" value="C-terminal effector domain of the bipartite response regulators"/>
    <property type="match status" value="1"/>
</dbReference>
<evidence type="ECO:0000313" key="5">
    <source>
        <dbReference type="EMBL" id="ROH93658.1"/>
    </source>
</evidence>
<reference evidence="5 6" key="1">
    <citation type="submission" date="2018-10" db="EMBL/GenBank/DDBJ databases">
        <authorList>
            <person name="Chen W.-M."/>
        </authorList>
    </citation>
    <scope>NUCLEOTIDE SEQUENCE [LARGE SCALE GENOMIC DNA]</scope>
    <source>
        <strain evidence="5 6">THS-13</strain>
    </source>
</reference>
<dbReference type="PANTHER" id="PTHR44688:SF16">
    <property type="entry name" value="DNA-BINDING TRANSCRIPTIONAL ACTIVATOR DEVR_DOSR"/>
    <property type="match status" value="1"/>
</dbReference>
<dbReference type="SMART" id="SM00421">
    <property type="entry name" value="HTH_LUXR"/>
    <property type="match status" value="1"/>
</dbReference>
<dbReference type="AlphaFoldDB" id="A0A3N0VNV5"/>
<dbReference type="GO" id="GO:0003677">
    <property type="term" value="F:DNA binding"/>
    <property type="evidence" value="ECO:0007669"/>
    <property type="project" value="UniProtKB-KW"/>
</dbReference>
<dbReference type="PRINTS" id="PR00038">
    <property type="entry name" value="HTHLUXR"/>
</dbReference>
<dbReference type="Pfam" id="PF01590">
    <property type="entry name" value="GAF"/>
    <property type="match status" value="1"/>
</dbReference>
<sequence>MTTSAITPSRRGDSRRAQRRSLLRLRQMSCLPLPAEALLPEALSCLHELVPSHANVFFWQDARGEVVRIFDERPISPELGRLYAENFYKSRELEVFVGWAAARSSRQAVDFDRLLTVSRSQYEQSAFHQEWMRRIDFHHGLHLPVWQGERCLGILQLHRAPRDPRFNDRERELLQLATPYLAHCLGRPDAGPVEWLPPEDDSRRGNLIIDAEGRLLFASGNARRLLGLATTPTLRAKPAPPRDLLGELARRLRLCSQGAPSPPPGLSLDGAYGRFELRAEQLDADVGESAAISVRIDWLEPLPLRLSRRIQALELPSRQAEVGLALALGESLPDMARRLNLSENTVNSHAKAVYQRLEVNSRTGLLRRLAFA</sequence>
<gene>
    <name evidence="5" type="ORF">ED208_03810</name>
</gene>
<dbReference type="RefSeq" id="WP_123210513.1">
    <property type="nucleotide sequence ID" value="NZ_RJVO01000001.1"/>
</dbReference>
<name>A0A3N0VNV5_9GAMM</name>
<dbReference type="EMBL" id="RJVO01000001">
    <property type="protein sequence ID" value="ROH93658.1"/>
    <property type="molecule type" value="Genomic_DNA"/>
</dbReference>
<dbReference type="Proteomes" id="UP000282106">
    <property type="component" value="Unassembled WGS sequence"/>
</dbReference>
<comment type="caution">
    <text evidence="5">The sequence shown here is derived from an EMBL/GenBank/DDBJ whole genome shotgun (WGS) entry which is preliminary data.</text>
</comment>
<evidence type="ECO:0000259" key="4">
    <source>
        <dbReference type="SMART" id="SM00421"/>
    </source>
</evidence>
<dbReference type="InterPro" id="IPR016032">
    <property type="entry name" value="Sig_transdc_resp-reg_C-effctor"/>
</dbReference>
<dbReference type="InParanoid" id="A0A3N0VNV5"/>
<evidence type="ECO:0000256" key="3">
    <source>
        <dbReference type="ARBA" id="ARBA00023163"/>
    </source>
</evidence>
<organism evidence="5 6">
    <name type="scientific">Stagnimonas aquatica</name>
    <dbReference type="NCBI Taxonomy" id="2689987"/>
    <lineage>
        <taxon>Bacteria</taxon>
        <taxon>Pseudomonadati</taxon>
        <taxon>Pseudomonadota</taxon>
        <taxon>Gammaproteobacteria</taxon>
        <taxon>Nevskiales</taxon>
        <taxon>Nevskiaceae</taxon>
        <taxon>Stagnimonas</taxon>
    </lineage>
</organism>
<dbReference type="GO" id="GO:0006355">
    <property type="term" value="P:regulation of DNA-templated transcription"/>
    <property type="evidence" value="ECO:0007669"/>
    <property type="project" value="InterPro"/>
</dbReference>
<keyword evidence="3" id="KW-0804">Transcription</keyword>
<dbReference type="InterPro" id="IPR003018">
    <property type="entry name" value="GAF"/>
</dbReference>
<proteinExistence type="predicted"/>
<evidence type="ECO:0000313" key="6">
    <source>
        <dbReference type="Proteomes" id="UP000282106"/>
    </source>
</evidence>
<dbReference type="InterPro" id="IPR029016">
    <property type="entry name" value="GAF-like_dom_sf"/>
</dbReference>
<evidence type="ECO:0000256" key="1">
    <source>
        <dbReference type="ARBA" id="ARBA00023015"/>
    </source>
</evidence>
<protein>
    <submittedName>
        <fullName evidence="5">GAF domain-containing protein</fullName>
    </submittedName>
</protein>
<dbReference type="Gene3D" id="1.10.10.10">
    <property type="entry name" value="Winged helix-like DNA-binding domain superfamily/Winged helix DNA-binding domain"/>
    <property type="match status" value="1"/>
</dbReference>